<dbReference type="EMBL" id="BMAW01020248">
    <property type="protein sequence ID" value="GFT67092.1"/>
    <property type="molecule type" value="Genomic_DNA"/>
</dbReference>
<protein>
    <submittedName>
        <fullName evidence="1">Uncharacterized protein</fullName>
    </submittedName>
</protein>
<proteinExistence type="predicted"/>
<name>A0A8X6PGI0_NEPPI</name>
<sequence>MHDRRTKNGSRSVLHSLNHFRVQQRNIALQLKDSGHVLLFHTCPLPLLLLECMAAKNLIGTKTNRPSRFISLPLASEKSRQFCAVGLRRDFDINQKAKVRRKNRWGKTKSNRHSELWRKI</sequence>
<accession>A0A8X6PGI0</accession>
<comment type="caution">
    <text evidence="1">The sequence shown here is derived from an EMBL/GenBank/DDBJ whole genome shotgun (WGS) entry which is preliminary data.</text>
</comment>
<evidence type="ECO:0000313" key="2">
    <source>
        <dbReference type="Proteomes" id="UP000887013"/>
    </source>
</evidence>
<dbReference type="Proteomes" id="UP000887013">
    <property type="component" value="Unassembled WGS sequence"/>
</dbReference>
<keyword evidence="2" id="KW-1185">Reference proteome</keyword>
<gene>
    <name evidence="1" type="ORF">NPIL_360651</name>
</gene>
<evidence type="ECO:0000313" key="1">
    <source>
        <dbReference type="EMBL" id="GFT67092.1"/>
    </source>
</evidence>
<reference evidence="1" key="1">
    <citation type="submission" date="2020-08" db="EMBL/GenBank/DDBJ databases">
        <title>Multicomponent nature underlies the extraordinary mechanical properties of spider dragline silk.</title>
        <authorList>
            <person name="Kono N."/>
            <person name="Nakamura H."/>
            <person name="Mori M."/>
            <person name="Yoshida Y."/>
            <person name="Ohtoshi R."/>
            <person name="Malay A.D."/>
            <person name="Moran D.A.P."/>
            <person name="Tomita M."/>
            <person name="Numata K."/>
            <person name="Arakawa K."/>
        </authorList>
    </citation>
    <scope>NUCLEOTIDE SEQUENCE</scope>
</reference>
<dbReference type="AlphaFoldDB" id="A0A8X6PGI0"/>
<organism evidence="1 2">
    <name type="scientific">Nephila pilipes</name>
    <name type="common">Giant wood spider</name>
    <name type="synonym">Nephila maculata</name>
    <dbReference type="NCBI Taxonomy" id="299642"/>
    <lineage>
        <taxon>Eukaryota</taxon>
        <taxon>Metazoa</taxon>
        <taxon>Ecdysozoa</taxon>
        <taxon>Arthropoda</taxon>
        <taxon>Chelicerata</taxon>
        <taxon>Arachnida</taxon>
        <taxon>Araneae</taxon>
        <taxon>Araneomorphae</taxon>
        <taxon>Entelegynae</taxon>
        <taxon>Araneoidea</taxon>
        <taxon>Nephilidae</taxon>
        <taxon>Nephila</taxon>
    </lineage>
</organism>